<dbReference type="Gene3D" id="1.10.287.470">
    <property type="entry name" value="Helix hairpin bin"/>
    <property type="match status" value="1"/>
</dbReference>
<dbReference type="Pfam" id="PF25967">
    <property type="entry name" value="RND-MFP_C"/>
    <property type="match status" value="1"/>
</dbReference>
<gene>
    <name evidence="7" type="ORF">GRI97_10855</name>
</gene>
<dbReference type="InterPro" id="IPR058625">
    <property type="entry name" value="MdtA-like_BSH"/>
</dbReference>
<dbReference type="InterPro" id="IPR006143">
    <property type="entry name" value="RND_pump_MFP"/>
</dbReference>
<comment type="caution">
    <text evidence="7">The sequence shown here is derived from an EMBL/GenBank/DDBJ whole genome shotgun (WGS) entry which is preliminary data.</text>
</comment>
<dbReference type="Gene3D" id="2.40.50.100">
    <property type="match status" value="1"/>
</dbReference>
<dbReference type="Proteomes" id="UP000469430">
    <property type="component" value="Unassembled WGS sequence"/>
</dbReference>
<protein>
    <submittedName>
        <fullName evidence="7">Efflux RND transporter periplasmic adaptor subunit</fullName>
    </submittedName>
</protein>
<dbReference type="OrthoDB" id="9800613at2"/>
<evidence type="ECO:0000259" key="6">
    <source>
        <dbReference type="Pfam" id="PF25967"/>
    </source>
</evidence>
<dbReference type="InterPro" id="IPR058627">
    <property type="entry name" value="MdtA-like_C"/>
</dbReference>
<reference evidence="7 8" key="1">
    <citation type="submission" date="2019-12" db="EMBL/GenBank/DDBJ databases">
        <title>Genomic-based taxomic classification of the family Erythrobacteraceae.</title>
        <authorList>
            <person name="Xu L."/>
        </authorList>
    </citation>
    <scope>NUCLEOTIDE SEQUENCE [LARGE SCALE GENOMIC DNA]</scope>
    <source>
        <strain evidence="7 8">S36</strain>
    </source>
</reference>
<name>A0A6I4TXD9_9SPHN</name>
<comment type="subcellular location">
    <subcellularLocation>
        <location evidence="1">Cell envelope</location>
    </subcellularLocation>
</comment>
<keyword evidence="8" id="KW-1185">Reference proteome</keyword>
<feature type="signal peptide" evidence="3">
    <location>
        <begin position="1"/>
        <end position="26"/>
    </location>
</feature>
<evidence type="ECO:0000313" key="8">
    <source>
        <dbReference type="Proteomes" id="UP000469430"/>
    </source>
</evidence>
<accession>A0A6I4TXD9</accession>
<dbReference type="GO" id="GO:0046677">
    <property type="term" value="P:response to antibiotic"/>
    <property type="evidence" value="ECO:0007669"/>
    <property type="project" value="TreeGrafter"/>
</dbReference>
<sequence length="390" mass="41371">MIFSPSWRRRAALLIGAASLALSACAQQEEAAPTAVPEVSVVKVQPSQVDIADELPGRVVAFRVAEIRPQVGGVIQRRMFEQGSEVRAGQALFQIDAAPFRADVASADAAVRRAQAVAARARTQERRLAPLVEADAISGQTYDDAVTARDQAMAELAQSRAQLRRSNVDLGFATLRSPISGRIDQAVFTEGALAVAGDTQPLATVQQIDRVYIDVRQPAARLEALREAARAGEGNAGAEVEIRWGNDRIHPVRGRMLFSGISVDPGTGDVIARVEVANPDRTLLPGMFVRARLPRLSLPAALVVPRQAVTRDAAGKEQVSVVDAQGKVHSRRVTTGDERNGQIVITEGLKSGDVVIVEGQDRVAAGATVKPVAWRNPAAAAPAGPAAAKR</sequence>
<dbReference type="NCBIfam" id="TIGR01730">
    <property type="entry name" value="RND_mfp"/>
    <property type="match status" value="1"/>
</dbReference>
<keyword evidence="3" id="KW-0732">Signal</keyword>
<dbReference type="Gene3D" id="2.40.30.170">
    <property type="match status" value="1"/>
</dbReference>
<proteinExistence type="inferred from homology"/>
<dbReference type="Pfam" id="PF25944">
    <property type="entry name" value="Beta-barrel_RND"/>
    <property type="match status" value="1"/>
</dbReference>
<feature type="chain" id="PRO_5026202169" evidence="3">
    <location>
        <begin position="27"/>
        <end position="390"/>
    </location>
</feature>
<organism evidence="7 8">
    <name type="scientific">Croceibacterium xixiisoli</name>
    <dbReference type="NCBI Taxonomy" id="1476466"/>
    <lineage>
        <taxon>Bacteria</taxon>
        <taxon>Pseudomonadati</taxon>
        <taxon>Pseudomonadota</taxon>
        <taxon>Alphaproteobacteria</taxon>
        <taxon>Sphingomonadales</taxon>
        <taxon>Erythrobacteraceae</taxon>
        <taxon>Croceibacterium</taxon>
    </lineage>
</organism>
<evidence type="ECO:0000256" key="3">
    <source>
        <dbReference type="SAM" id="SignalP"/>
    </source>
</evidence>
<evidence type="ECO:0000313" key="7">
    <source>
        <dbReference type="EMBL" id="MXO99487.1"/>
    </source>
</evidence>
<dbReference type="GO" id="GO:0005886">
    <property type="term" value="C:plasma membrane"/>
    <property type="evidence" value="ECO:0007669"/>
    <property type="project" value="TreeGrafter"/>
</dbReference>
<dbReference type="RefSeq" id="WP_161391203.1">
    <property type="nucleotide sequence ID" value="NZ_JBHSCP010000001.1"/>
</dbReference>
<dbReference type="AlphaFoldDB" id="A0A6I4TXD9"/>
<dbReference type="InterPro" id="IPR058626">
    <property type="entry name" value="MdtA-like_b-barrel"/>
</dbReference>
<evidence type="ECO:0000256" key="1">
    <source>
        <dbReference type="ARBA" id="ARBA00004196"/>
    </source>
</evidence>
<evidence type="ECO:0000259" key="4">
    <source>
        <dbReference type="Pfam" id="PF25917"/>
    </source>
</evidence>
<feature type="domain" description="Multidrug resistance protein MdtA-like beta-barrel" evidence="5">
    <location>
        <begin position="211"/>
        <end position="293"/>
    </location>
</feature>
<dbReference type="Pfam" id="PF25917">
    <property type="entry name" value="BSH_RND"/>
    <property type="match status" value="1"/>
</dbReference>
<dbReference type="FunFam" id="2.40.420.20:FF:000001">
    <property type="entry name" value="Efflux RND transporter periplasmic adaptor subunit"/>
    <property type="match status" value="1"/>
</dbReference>
<evidence type="ECO:0000259" key="5">
    <source>
        <dbReference type="Pfam" id="PF25944"/>
    </source>
</evidence>
<dbReference type="PANTHER" id="PTHR30158">
    <property type="entry name" value="ACRA/E-RELATED COMPONENT OF DRUG EFFLUX TRANSPORTER"/>
    <property type="match status" value="1"/>
</dbReference>
<dbReference type="PANTHER" id="PTHR30158:SF3">
    <property type="entry name" value="MULTIDRUG EFFLUX PUMP SUBUNIT ACRA-RELATED"/>
    <property type="match status" value="1"/>
</dbReference>
<dbReference type="EMBL" id="WTYJ01000002">
    <property type="protein sequence ID" value="MXO99487.1"/>
    <property type="molecule type" value="Genomic_DNA"/>
</dbReference>
<dbReference type="GO" id="GO:0022857">
    <property type="term" value="F:transmembrane transporter activity"/>
    <property type="evidence" value="ECO:0007669"/>
    <property type="project" value="InterPro"/>
</dbReference>
<dbReference type="Gene3D" id="2.40.420.20">
    <property type="match status" value="1"/>
</dbReference>
<comment type="similarity">
    <text evidence="2">Belongs to the membrane fusion protein (MFP) (TC 8.A.1) family.</text>
</comment>
<feature type="domain" description="Multidrug resistance protein MdtA-like barrel-sandwich hybrid" evidence="4">
    <location>
        <begin position="63"/>
        <end position="206"/>
    </location>
</feature>
<evidence type="ECO:0000256" key="2">
    <source>
        <dbReference type="ARBA" id="ARBA00009477"/>
    </source>
</evidence>
<dbReference type="GO" id="GO:0030313">
    <property type="term" value="C:cell envelope"/>
    <property type="evidence" value="ECO:0007669"/>
    <property type="project" value="UniProtKB-SubCell"/>
</dbReference>
<dbReference type="SUPFAM" id="SSF111369">
    <property type="entry name" value="HlyD-like secretion proteins"/>
    <property type="match status" value="1"/>
</dbReference>
<feature type="domain" description="Multidrug resistance protein MdtA-like C-terminal permuted SH3" evidence="6">
    <location>
        <begin position="301"/>
        <end position="362"/>
    </location>
</feature>